<dbReference type="PANTHER" id="PTHR35596:SF1">
    <property type="entry name" value="MICROBIAL-TYPE PARG CATALYTIC DOMAIN-CONTAINING PROTEIN"/>
    <property type="match status" value="1"/>
</dbReference>
<sequence>MKTKILYRPVGEKEMLLIIESNYKRFPPRLEWQPIFYPVLNEDYASEIAEKWNTRDEAGNFLGFVTKFEVLEEIANQYPSENVGARNHNELWIPSEELNAFNKAIIGNIEVTKVFIGKDFKKPANDEVENLLLNIKKLTMTNKGMAKDTLEILAKKYYINEHNEKINIENELEICKKETVLFSSEQLSEMTTSELLETDFETKIEIWNCSSLKAILQLSEEENQEKIMCLNFASAKNPGGGFINGAEAQEESLARTSALYETQLQAWDYYTVHRAMESCFYTDMMIYSPKVPVFRKDKGELLSKPVLCNFITSPAVNAGVVKRQEPERIDEILGAMDVRMDKIFALALHKGNETLILGAWGCGVFKNDPKEIAELFRKHLQGKYKNKFKRVVFAILTKKEEMIRPFEEII</sequence>
<evidence type="ECO:0000259" key="1">
    <source>
        <dbReference type="Pfam" id="PF10021"/>
    </source>
</evidence>
<dbReference type="Pfam" id="PF10021">
    <property type="entry name" value="PARG_cat_microb"/>
    <property type="match status" value="1"/>
</dbReference>
<proteinExistence type="predicted"/>
<dbReference type="EMBL" id="JAOVZW010000001">
    <property type="protein sequence ID" value="MCX8522672.1"/>
    <property type="molecule type" value="Genomic_DNA"/>
</dbReference>
<evidence type="ECO:0000313" key="2">
    <source>
        <dbReference type="EMBL" id="MCX8522672.1"/>
    </source>
</evidence>
<accession>A0ABT3XNF4</accession>
<dbReference type="PANTHER" id="PTHR35596">
    <property type="entry name" value="DUF2263 DOMAIN-CONTAINING PROTEIN"/>
    <property type="match status" value="1"/>
</dbReference>
<evidence type="ECO:0000313" key="3">
    <source>
        <dbReference type="Proteomes" id="UP001073122"/>
    </source>
</evidence>
<dbReference type="SUPFAM" id="SSF52949">
    <property type="entry name" value="Macro domain-like"/>
    <property type="match status" value="1"/>
</dbReference>
<protein>
    <submittedName>
        <fullName evidence="2">TIGR02452 family protein</fullName>
    </submittedName>
</protein>
<dbReference type="InterPro" id="IPR012664">
    <property type="entry name" value="CHP02452"/>
</dbReference>
<name>A0ABT3XNF4_9FLAO</name>
<organism evidence="2 3">
    <name type="scientific">Chryseobacterium formosus</name>
    <dbReference type="NCBI Taxonomy" id="1537363"/>
    <lineage>
        <taxon>Bacteria</taxon>
        <taxon>Pseudomonadati</taxon>
        <taxon>Bacteroidota</taxon>
        <taxon>Flavobacteriia</taxon>
        <taxon>Flavobacteriales</taxon>
        <taxon>Weeksellaceae</taxon>
        <taxon>Chryseobacterium group</taxon>
        <taxon>Chryseobacterium</taxon>
    </lineage>
</organism>
<dbReference type="InterPro" id="IPR019261">
    <property type="entry name" value="PARG_cat_microbial"/>
</dbReference>
<dbReference type="RefSeq" id="WP_267263993.1">
    <property type="nucleotide sequence ID" value="NZ_JAOVZW010000001.1"/>
</dbReference>
<dbReference type="InterPro" id="IPR043472">
    <property type="entry name" value="Macro_dom-like"/>
</dbReference>
<gene>
    <name evidence="2" type="ORF">OF897_01890</name>
</gene>
<feature type="domain" description="Microbial-type PARG catalytic" evidence="1">
    <location>
        <begin position="146"/>
        <end position="296"/>
    </location>
</feature>
<dbReference type="Proteomes" id="UP001073122">
    <property type="component" value="Unassembled WGS sequence"/>
</dbReference>
<keyword evidence="3" id="KW-1185">Reference proteome</keyword>
<dbReference type="Gene3D" id="3.40.220.10">
    <property type="entry name" value="Leucine Aminopeptidase, subunit E, domain 1"/>
    <property type="match status" value="1"/>
</dbReference>
<reference evidence="2" key="1">
    <citation type="submission" date="2022-10" db="EMBL/GenBank/DDBJ databases">
        <title>Chryseobacterium sp. nov., a novel bacterial species.</title>
        <authorList>
            <person name="Cao Y."/>
        </authorList>
    </citation>
    <scope>NUCLEOTIDE SEQUENCE</scope>
    <source>
        <strain evidence="2">CCTCC AB2015118</strain>
    </source>
</reference>
<dbReference type="NCBIfam" id="TIGR02452">
    <property type="entry name" value="TIGR02452 family protein"/>
    <property type="match status" value="1"/>
</dbReference>
<comment type="caution">
    <text evidence="2">The sequence shown here is derived from an EMBL/GenBank/DDBJ whole genome shotgun (WGS) entry which is preliminary data.</text>
</comment>